<evidence type="ECO:0000313" key="2">
    <source>
        <dbReference type="EMBL" id="KZS19342.1"/>
    </source>
</evidence>
<keyword evidence="3" id="KW-1185">Reference proteome</keyword>
<evidence type="ECO:0000256" key="1">
    <source>
        <dbReference type="SAM" id="Phobius"/>
    </source>
</evidence>
<accession>A0A162Q2F9</accession>
<gene>
    <name evidence="2" type="ORF">APZ42_014204</name>
</gene>
<reference evidence="2 3" key="1">
    <citation type="submission" date="2016-03" db="EMBL/GenBank/DDBJ databases">
        <title>EvidentialGene: Evidence-directed Construction of Genes on Genomes.</title>
        <authorList>
            <person name="Gilbert D.G."/>
            <person name="Choi J.-H."/>
            <person name="Mockaitis K."/>
            <person name="Colbourne J."/>
            <person name="Pfrender M."/>
        </authorList>
    </citation>
    <scope>NUCLEOTIDE SEQUENCE [LARGE SCALE GENOMIC DNA]</scope>
    <source>
        <strain evidence="2 3">Xinb3</strain>
        <tissue evidence="2">Complete organism</tissue>
    </source>
</reference>
<feature type="transmembrane region" description="Helical" evidence="1">
    <location>
        <begin position="83"/>
        <end position="101"/>
    </location>
</feature>
<feature type="transmembrane region" description="Helical" evidence="1">
    <location>
        <begin position="121"/>
        <end position="138"/>
    </location>
</feature>
<sequence length="139" mass="16245">MSPNFCSPVVITINKNLRRTQGVGILGKNVEFSINNGFIYFFFQNSEIGFYKLSLVETVPCSWYVMNPRILHRHWKCYPGNAFSWRLFSLLVLIIHLLYWANHCCKNGKYLWTMVTPSTKNVFFFSAVLAFSVAMKYNH</sequence>
<organism evidence="2 3">
    <name type="scientific">Daphnia magna</name>
    <dbReference type="NCBI Taxonomy" id="35525"/>
    <lineage>
        <taxon>Eukaryota</taxon>
        <taxon>Metazoa</taxon>
        <taxon>Ecdysozoa</taxon>
        <taxon>Arthropoda</taxon>
        <taxon>Crustacea</taxon>
        <taxon>Branchiopoda</taxon>
        <taxon>Diplostraca</taxon>
        <taxon>Cladocera</taxon>
        <taxon>Anomopoda</taxon>
        <taxon>Daphniidae</taxon>
        <taxon>Daphnia</taxon>
    </lineage>
</organism>
<name>A0A162Q2F9_9CRUS</name>
<protein>
    <submittedName>
        <fullName evidence="2">Uncharacterized protein</fullName>
    </submittedName>
</protein>
<keyword evidence="1" id="KW-0812">Transmembrane</keyword>
<keyword evidence="1" id="KW-1133">Transmembrane helix</keyword>
<keyword evidence="1" id="KW-0472">Membrane</keyword>
<dbReference type="EMBL" id="LRGB01000389">
    <property type="protein sequence ID" value="KZS19342.1"/>
    <property type="molecule type" value="Genomic_DNA"/>
</dbReference>
<comment type="caution">
    <text evidence="2">The sequence shown here is derived from an EMBL/GenBank/DDBJ whole genome shotgun (WGS) entry which is preliminary data.</text>
</comment>
<evidence type="ECO:0000313" key="3">
    <source>
        <dbReference type="Proteomes" id="UP000076858"/>
    </source>
</evidence>
<dbReference type="AlphaFoldDB" id="A0A162Q2F9"/>
<dbReference type="Proteomes" id="UP000076858">
    <property type="component" value="Unassembled WGS sequence"/>
</dbReference>
<proteinExistence type="predicted"/>